<protein>
    <recommendedName>
        <fullName evidence="3">Mitochondrial fission ELM1 family protein</fullName>
    </recommendedName>
</protein>
<dbReference type="Gene3D" id="3.40.50.2000">
    <property type="entry name" value="Glycogen Phosphorylase B"/>
    <property type="match status" value="1"/>
</dbReference>
<keyword evidence="2" id="KW-1185">Reference proteome</keyword>
<name>A0A1E2S3N8_9HYPH</name>
<dbReference type="OrthoDB" id="1865at2"/>
<proteinExistence type="predicted"/>
<gene>
    <name evidence="1" type="ORF">A7A08_00890</name>
</gene>
<dbReference type="SUPFAM" id="SSF53756">
    <property type="entry name" value="UDP-Glycosyltransferase/glycogen phosphorylase"/>
    <property type="match status" value="1"/>
</dbReference>
<evidence type="ECO:0008006" key="3">
    <source>
        <dbReference type="Google" id="ProtNLM"/>
    </source>
</evidence>
<dbReference type="RefSeq" id="WP_069094217.1">
    <property type="nucleotide sequence ID" value="NZ_MASI01000001.1"/>
</dbReference>
<dbReference type="Proteomes" id="UP000095087">
    <property type="component" value="Unassembled WGS sequence"/>
</dbReference>
<sequence length="345" mass="38672">MPPLKVLFLADTRPGHYHLSEGVIAALKRLRDVQVTRIEIRRKWIVPTRWLRARIHAESFFPPRMLRMAYRIEAEELPEADLVISAGGETLMPNICVSRYLDLPSIFCGSLRDLDAKEFTLVISSYERDADAPRHMVTLKPSPMDPDTLGRPDEIIQFGPDRTPNLAALLIGGNAASFRFGRGEWKDLIARIGEISKRWGMRWMISTSRRTPDYVADMLAAFAKDDQVVERFVDFRTAGPSTLPDIFARAEVVLCTADSSSMVSEAISARIPAIGLTPKASHLPEEESAYRDLLINRGWYRVLPIADLTPDALAESLAEITPLKDNPLDALAQKLKERLPELLSG</sequence>
<evidence type="ECO:0000313" key="2">
    <source>
        <dbReference type="Proteomes" id="UP000095087"/>
    </source>
</evidence>
<dbReference type="AlphaFoldDB" id="A0A1E2S3N8"/>
<dbReference type="EMBL" id="MASI01000001">
    <property type="protein sequence ID" value="ODA69054.1"/>
    <property type="molecule type" value="Genomic_DNA"/>
</dbReference>
<reference evidence="1 2" key="1">
    <citation type="submission" date="2016-07" db="EMBL/GenBank/DDBJ databases">
        <title>Draft genome sequence of Methyloligella halotolerans C2T (VKM B-2706T=CCUG 61687T=DSM 25045T), a halotolerant polyhydroxybutyrate accumulating methylotroph.</title>
        <authorList>
            <person name="Vasilenko O.V."/>
            <person name="Doronina N.V."/>
            <person name="Poroshina M.N."/>
            <person name="Tarlachkov S.V."/>
            <person name="Trotsenko Y.A."/>
        </authorList>
    </citation>
    <scope>NUCLEOTIDE SEQUENCE [LARGE SCALE GENOMIC DNA]</scope>
    <source>
        <strain evidence="1 2">VKM B-2706</strain>
    </source>
</reference>
<dbReference type="PATRIC" id="fig|1177755.3.peg.894"/>
<dbReference type="InterPro" id="IPR009367">
    <property type="entry name" value="Elm1-like"/>
</dbReference>
<dbReference type="Pfam" id="PF06258">
    <property type="entry name" value="Mito_fiss_Elm1"/>
    <property type="match status" value="1"/>
</dbReference>
<accession>A0A1E2S3N8</accession>
<evidence type="ECO:0000313" key="1">
    <source>
        <dbReference type="EMBL" id="ODA69054.1"/>
    </source>
</evidence>
<comment type="caution">
    <text evidence="1">The sequence shown here is derived from an EMBL/GenBank/DDBJ whole genome shotgun (WGS) entry which is preliminary data.</text>
</comment>
<organism evidence="1 2">
    <name type="scientific">Methyloligella halotolerans</name>
    <dbReference type="NCBI Taxonomy" id="1177755"/>
    <lineage>
        <taxon>Bacteria</taxon>
        <taxon>Pseudomonadati</taxon>
        <taxon>Pseudomonadota</taxon>
        <taxon>Alphaproteobacteria</taxon>
        <taxon>Hyphomicrobiales</taxon>
        <taxon>Hyphomicrobiaceae</taxon>
        <taxon>Methyloligella</taxon>
    </lineage>
</organism>
<dbReference type="STRING" id="1177755.A7A08_00890"/>